<dbReference type="Pfam" id="PF02028">
    <property type="entry name" value="BCCT"/>
    <property type="match status" value="1"/>
</dbReference>
<dbReference type="EMBL" id="BAAAJK010000052">
    <property type="protein sequence ID" value="GAA1400818.1"/>
    <property type="molecule type" value="Genomic_DNA"/>
</dbReference>
<feature type="transmembrane region" description="Helical" evidence="9">
    <location>
        <begin position="37"/>
        <end position="55"/>
    </location>
</feature>
<keyword evidence="3" id="KW-0813">Transport</keyword>
<feature type="region of interest" description="Disordered" evidence="8">
    <location>
        <begin position="527"/>
        <end position="589"/>
    </location>
</feature>
<evidence type="ECO:0000256" key="9">
    <source>
        <dbReference type="SAM" id="Phobius"/>
    </source>
</evidence>
<dbReference type="Proteomes" id="UP001501414">
    <property type="component" value="Unassembled WGS sequence"/>
</dbReference>
<protein>
    <submittedName>
        <fullName evidence="10">BCCT family transporter</fullName>
    </submittedName>
</protein>
<dbReference type="PANTHER" id="PTHR30047:SF7">
    <property type="entry name" value="HIGH-AFFINITY CHOLINE TRANSPORT PROTEIN"/>
    <property type="match status" value="1"/>
</dbReference>
<evidence type="ECO:0000256" key="3">
    <source>
        <dbReference type="ARBA" id="ARBA00022448"/>
    </source>
</evidence>
<evidence type="ECO:0000256" key="2">
    <source>
        <dbReference type="ARBA" id="ARBA00005658"/>
    </source>
</evidence>
<comment type="subcellular location">
    <subcellularLocation>
        <location evidence="1">Cell membrane</location>
        <topology evidence="1">Multi-pass membrane protein</topology>
    </subcellularLocation>
</comment>
<dbReference type="PROSITE" id="PS01303">
    <property type="entry name" value="BCCT"/>
    <property type="match status" value="1"/>
</dbReference>
<name>A0ABN1Y8H3_9PSEU</name>
<feature type="transmembrane region" description="Helical" evidence="9">
    <location>
        <begin position="75"/>
        <end position="95"/>
    </location>
</feature>
<evidence type="ECO:0000313" key="11">
    <source>
        <dbReference type="Proteomes" id="UP001501414"/>
    </source>
</evidence>
<feature type="compositionally biased region" description="Low complexity" evidence="8">
    <location>
        <begin position="564"/>
        <end position="577"/>
    </location>
</feature>
<evidence type="ECO:0000256" key="6">
    <source>
        <dbReference type="ARBA" id="ARBA00022989"/>
    </source>
</evidence>
<comment type="caution">
    <text evidence="10">The sequence shown here is derived from an EMBL/GenBank/DDBJ whole genome shotgun (WGS) entry which is preliminary data.</text>
</comment>
<feature type="transmembrane region" description="Helical" evidence="9">
    <location>
        <begin position="220"/>
        <end position="241"/>
    </location>
</feature>
<evidence type="ECO:0000256" key="4">
    <source>
        <dbReference type="ARBA" id="ARBA00022475"/>
    </source>
</evidence>
<evidence type="ECO:0000256" key="5">
    <source>
        <dbReference type="ARBA" id="ARBA00022692"/>
    </source>
</evidence>
<evidence type="ECO:0000256" key="1">
    <source>
        <dbReference type="ARBA" id="ARBA00004651"/>
    </source>
</evidence>
<comment type="similarity">
    <text evidence="2">Belongs to the BCCT transporter (TC 2.A.15) family.</text>
</comment>
<keyword evidence="5 9" id="KW-0812">Transmembrane</keyword>
<evidence type="ECO:0000256" key="7">
    <source>
        <dbReference type="ARBA" id="ARBA00023136"/>
    </source>
</evidence>
<evidence type="ECO:0000256" key="8">
    <source>
        <dbReference type="SAM" id="MobiDB-lite"/>
    </source>
</evidence>
<accession>A0ABN1Y8H3</accession>
<proteinExistence type="inferred from homology"/>
<dbReference type="InterPro" id="IPR000060">
    <property type="entry name" value="BCCT_transptr"/>
</dbReference>
<organism evidence="10 11">
    <name type="scientific">Pseudonocardia kongjuensis</name>
    <dbReference type="NCBI Taxonomy" id="102227"/>
    <lineage>
        <taxon>Bacteria</taxon>
        <taxon>Bacillati</taxon>
        <taxon>Actinomycetota</taxon>
        <taxon>Actinomycetes</taxon>
        <taxon>Pseudonocardiales</taxon>
        <taxon>Pseudonocardiaceae</taxon>
        <taxon>Pseudonocardia</taxon>
    </lineage>
</organism>
<dbReference type="PANTHER" id="PTHR30047">
    <property type="entry name" value="HIGH-AFFINITY CHOLINE TRANSPORT PROTEIN-RELATED"/>
    <property type="match status" value="1"/>
</dbReference>
<keyword evidence="6 9" id="KW-1133">Transmembrane helix</keyword>
<dbReference type="NCBIfam" id="TIGR00842">
    <property type="entry name" value="bcct"/>
    <property type="match status" value="1"/>
</dbReference>
<feature type="transmembrane region" description="Helical" evidence="9">
    <location>
        <begin position="430"/>
        <end position="449"/>
    </location>
</feature>
<evidence type="ECO:0000313" key="10">
    <source>
        <dbReference type="EMBL" id="GAA1400818.1"/>
    </source>
</evidence>
<reference evidence="10 11" key="1">
    <citation type="journal article" date="2019" name="Int. J. Syst. Evol. Microbiol.">
        <title>The Global Catalogue of Microorganisms (GCM) 10K type strain sequencing project: providing services to taxonomists for standard genome sequencing and annotation.</title>
        <authorList>
            <consortium name="The Broad Institute Genomics Platform"/>
            <consortium name="The Broad Institute Genome Sequencing Center for Infectious Disease"/>
            <person name="Wu L."/>
            <person name="Ma J."/>
        </authorList>
    </citation>
    <scope>NUCLEOTIDE SEQUENCE [LARGE SCALE GENOMIC DNA]</scope>
    <source>
        <strain evidence="10 11">JCM 11896</strain>
    </source>
</reference>
<feature type="transmembrane region" description="Helical" evidence="9">
    <location>
        <begin position="178"/>
        <end position="200"/>
    </location>
</feature>
<feature type="transmembrane region" description="Helical" evidence="9">
    <location>
        <begin position="253"/>
        <end position="275"/>
    </location>
</feature>
<feature type="compositionally biased region" description="Basic and acidic residues" evidence="8">
    <location>
        <begin position="578"/>
        <end position="589"/>
    </location>
</feature>
<keyword evidence="11" id="KW-1185">Reference proteome</keyword>
<feature type="transmembrane region" description="Helical" evidence="9">
    <location>
        <begin position="310"/>
        <end position="328"/>
    </location>
</feature>
<sequence length="589" mass="62321">MGAALALLFVVWGIVSPDSLGATAQTMLDGLMRGGGWGFVLAATAFVAFALFVAFSRFGRIRLGTDVEQPEFRTVSWIAMMFSAGMGIGLMFFGVNEPLSFFTTSTPPGAAEPGTTEAMQVAMATSLFHWTLHPWAIYAVVGLAIAYSTFRKGRRQLISQAFIPLIGRRAAEGPIGKAIDILAIFATLFGSAASLGLGAYQIGGGMQTVGWSDGPVGSGTLAAIIVVLTAAFVLSAVSGVARGIQWLSNTNMVLAGVLALFVFVAGPTVIILDLIPTSIGAYFSQFFEMVGRTEAVGGEPMLEWLSGWTIFYWAWWISWTPFVGMFLARISRGRTIREFVGGVILAPSLVSLVWFCIFGGTAITQAQQGVQFSEDSNVQLFQVLGAYPWATATGILVMLLVGIFFVSGADAASIVMGTLSQRGTIEPSRWVVIFWGAVMGAVAVLMLLTGGEDALGGIQNLTILVAAPFVIIMVLLCFALFRDLRRDPVVLRELKGAEVIEQAVDWATDRHGDDFFVKVGAFPKDRVEEEAPPGGYRNGPGTGPGYTMTEPGEGPVDPGPEPEPTGTVPDAGPPADGDAGRKDSPVGGD</sequence>
<gene>
    <name evidence="10" type="ORF">GCM10009613_58200</name>
</gene>
<keyword evidence="4" id="KW-1003">Cell membrane</keyword>
<feature type="compositionally biased region" description="Low complexity" evidence="8">
    <location>
        <begin position="545"/>
        <end position="556"/>
    </location>
</feature>
<feature type="transmembrane region" description="Helical" evidence="9">
    <location>
        <begin position="132"/>
        <end position="150"/>
    </location>
</feature>
<feature type="transmembrane region" description="Helical" evidence="9">
    <location>
        <begin position="340"/>
        <end position="366"/>
    </location>
</feature>
<keyword evidence="7 9" id="KW-0472">Membrane</keyword>
<feature type="transmembrane region" description="Helical" evidence="9">
    <location>
        <begin position="386"/>
        <end position="409"/>
    </location>
</feature>
<dbReference type="InterPro" id="IPR018093">
    <property type="entry name" value="BCCT_CS"/>
</dbReference>
<feature type="transmembrane region" description="Helical" evidence="9">
    <location>
        <begin position="461"/>
        <end position="481"/>
    </location>
</feature>